<sequence length="148" mass="16339">MVAARLAALKSTYETSPEFRQVVRFLFAGGFAAFVNWVLRIGLSVFLPFWLAVLLAYFIGMSIGYTLYKHFVFVNADKPESAKRQILVFLGVNFFSAFVVLALSVGLSELMVRLLPLMIAEAMAHGVAIAVGAVTNYLGHKVITFRQA</sequence>
<evidence type="ECO:0000259" key="6">
    <source>
        <dbReference type="Pfam" id="PF04138"/>
    </source>
</evidence>
<gene>
    <name evidence="7" type="ORF">GCM10007094_33430</name>
</gene>
<feature type="transmembrane region" description="Helical" evidence="5">
    <location>
        <begin position="21"/>
        <end position="39"/>
    </location>
</feature>
<evidence type="ECO:0000313" key="7">
    <source>
        <dbReference type="EMBL" id="GHB41304.1"/>
    </source>
</evidence>
<keyword evidence="8" id="KW-1185">Reference proteome</keyword>
<keyword evidence="4 5" id="KW-0472">Membrane</keyword>
<evidence type="ECO:0000256" key="2">
    <source>
        <dbReference type="ARBA" id="ARBA00022692"/>
    </source>
</evidence>
<evidence type="ECO:0000256" key="5">
    <source>
        <dbReference type="SAM" id="Phobius"/>
    </source>
</evidence>
<evidence type="ECO:0000256" key="4">
    <source>
        <dbReference type="ARBA" id="ARBA00023136"/>
    </source>
</evidence>
<feature type="transmembrane region" description="Helical" evidence="5">
    <location>
        <begin position="45"/>
        <end position="65"/>
    </location>
</feature>
<feature type="transmembrane region" description="Helical" evidence="5">
    <location>
        <begin position="114"/>
        <end position="138"/>
    </location>
</feature>
<dbReference type="InterPro" id="IPR007267">
    <property type="entry name" value="GtrA_DPMS_TM"/>
</dbReference>
<evidence type="ECO:0000256" key="1">
    <source>
        <dbReference type="ARBA" id="ARBA00004141"/>
    </source>
</evidence>
<organism evidence="7 8">
    <name type="scientific">Pseudovibrio japonicus</name>
    <dbReference type="NCBI Taxonomy" id="366534"/>
    <lineage>
        <taxon>Bacteria</taxon>
        <taxon>Pseudomonadati</taxon>
        <taxon>Pseudomonadota</taxon>
        <taxon>Alphaproteobacteria</taxon>
        <taxon>Hyphomicrobiales</taxon>
        <taxon>Stappiaceae</taxon>
        <taxon>Pseudovibrio</taxon>
    </lineage>
</organism>
<feature type="domain" description="GtrA/DPMS transmembrane" evidence="6">
    <location>
        <begin position="24"/>
        <end position="145"/>
    </location>
</feature>
<accession>A0ABQ3EM25</accession>
<keyword evidence="2 5" id="KW-0812">Transmembrane</keyword>
<dbReference type="EMBL" id="BMXE01000006">
    <property type="protein sequence ID" value="GHB41304.1"/>
    <property type="molecule type" value="Genomic_DNA"/>
</dbReference>
<comment type="subcellular location">
    <subcellularLocation>
        <location evidence="1">Membrane</location>
        <topology evidence="1">Multi-pass membrane protein</topology>
    </subcellularLocation>
</comment>
<evidence type="ECO:0000313" key="8">
    <source>
        <dbReference type="Proteomes" id="UP000637980"/>
    </source>
</evidence>
<dbReference type="Pfam" id="PF04138">
    <property type="entry name" value="GtrA_DPMS_TM"/>
    <property type="match status" value="1"/>
</dbReference>
<evidence type="ECO:0000256" key="3">
    <source>
        <dbReference type="ARBA" id="ARBA00022989"/>
    </source>
</evidence>
<dbReference type="RefSeq" id="WP_189437932.1">
    <property type="nucleotide sequence ID" value="NZ_BMXE01000006.1"/>
</dbReference>
<comment type="caution">
    <text evidence="7">The sequence shown here is derived from an EMBL/GenBank/DDBJ whole genome shotgun (WGS) entry which is preliminary data.</text>
</comment>
<name>A0ABQ3EM25_9HYPH</name>
<dbReference type="Proteomes" id="UP000637980">
    <property type="component" value="Unassembled WGS sequence"/>
</dbReference>
<protein>
    <recommendedName>
        <fullName evidence="6">GtrA/DPMS transmembrane domain-containing protein</fullName>
    </recommendedName>
</protein>
<proteinExistence type="predicted"/>
<reference evidence="8" key="1">
    <citation type="journal article" date="2019" name="Int. J. Syst. Evol. Microbiol.">
        <title>The Global Catalogue of Microorganisms (GCM) 10K type strain sequencing project: providing services to taxonomists for standard genome sequencing and annotation.</title>
        <authorList>
            <consortium name="The Broad Institute Genomics Platform"/>
            <consortium name="The Broad Institute Genome Sequencing Center for Infectious Disease"/>
            <person name="Wu L."/>
            <person name="Ma J."/>
        </authorList>
    </citation>
    <scope>NUCLEOTIDE SEQUENCE [LARGE SCALE GENOMIC DNA]</scope>
    <source>
        <strain evidence="8">KCTC 12861</strain>
    </source>
</reference>
<keyword evidence="3 5" id="KW-1133">Transmembrane helix</keyword>
<feature type="transmembrane region" description="Helical" evidence="5">
    <location>
        <begin position="86"/>
        <end position="108"/>
    </location>
</feature>